<accession>A0A5A7R1Q8</accession>
<proteinExistence type="predicted"/>
<evidence type="ECO:0000256" key="1">
    <source>
        <dbReference type="SAM" id="MobiDB-lite"/>
    </source>
</evidence>
<keyword evidence="3" id="KW-1185">Reference proteome</keyword>
<dbReference type="GO" id="GO:0046872">
    <property type="term" value="F:metal ion binding"/>
    <property type="evidence" value="ECO:0007669"/>
    <property type="project" value="InterPro"/>
</dbReference>
<dbReference type="EMBL" id="BKCP01009738">
    <property type="protein sequence ID" value="GER51625.1"/>
    <property type="molecule type" value="Genomic_DNA"/>
</dbReference>
<dbReference type="AlphaFoldDB" id="A0A5A7R1Q8"/>
<evidence type="ECO:0000313" key="2">
    <source>
        <dbReference type="EMBL" id="GER51625.1"/>
    </source>
</evidence>
<dbReference type="PANTHER" id="PTHR47005:SF5">
    <property type="entry name" value="HEAVY METAL TRANSPORT_DETOXIFICATION SUPERFAMILY PROTEIN"/>
    <property type="match status" value="1"/>
</dbReference>
<dbReference type="InterPro" id="IPR036163">
    <property type="entry name" value="HMA_dom_sf"/>
</dbReference>
<sequence length="242" mass="27414">MADKETVMVLKVDLQCPCCYKKVKKILCKFPQIRDQVYDEKANTVTITVFCCNPEKIRDKLCCKGAKVIKSIEIKDPPKPKLPEKPKDPVKPKEPEKPKVVIIEKPKELEKPKVVMPEKPKEPEKPKQVENPQEKPKEVEKPKEGPKPERPKIIPQAAPNFPQPEPVVGPSWPEPVNEYPAAYPVRTCCGECYGGYGGGPCYNGYGNDDYYGYDGYGYGRGCPIRRCDYYFSDENPRGCSIM</sequence>
<feature type="region of interest" description="Disordered" evidence="1">
    <location>
        <begin position="74"/>
        <end position="169"/>
    </location>
</feature>
<dbReference type="Proteomes" id="UP000325081">
    <property type="component" value="Unassembled WGS sequence"/>
</dbReference>
<dbReference type="PANTHER" id="PTHR47005">
    <property type="entry name" value="HEAVY METAL TRANSPORT/DETOXIFICATION SUPERFAMILY PROTEIN"/>
    <property type="match status" value="1"/>
</dbReference>
<organism evidence="2 3">
    <name type="scientific">Striga asiatica</name>
    <name type="common">Asiatic witchweed</name>
    <name type="synonym">Buchnera asiatica</name>
    <dbReference type="NCBI Taxonomy" id="4170"/>
    <lineage>
        <taxon>Eukaryota</taxon>
        <taxon>Viridiplantae</taxon>
        <taxon>Streptophyta</taxon>
        <taxon>Embryophyta</taxon>
        <taxon>Tracheophyta</taxon>
        <taxon>Spermatophyta</taxon>
        <taxon>Magnoliopsida</taxon>
        <taxon>eudicotyledons</taxon>
        <taxon>Gunneridae</taxon>
        <taxon>Pentapetalae</taxon>
        <taxon>asterids</taxon>
        <taxon>lamiids</taxon>
        <taxon>Lamiales</taxon>
        <taxon>Orobanchaceae</taxon>
        <taxon>Buchnereae</taxon>
        <taxon>Striga</taxon>
    </lineage>
</organism>
<comment type="caution">
    <text evidence="2">The sequence shown here is derived from an EMBL/GenBank/DDBJ whole genome shotgun (WGS) entry which is preliminary data.</text>
</comment>
<feature type="compositionally biased region" description="Basic and acidic residues" evidence="1">
    <location>
        <begin position="74"/>
        <end position="152"/>
    </location>
</feature>
<dbReference type="OrthoDB" id="914235at2759"/>
<reference evidence="3" key="1">
    <citation type="journal article" date="2019" name="Curr. Biol.">
        <title>Genome Sequence of Striga asiatica Provides Insight into the Evolution of Plant Parasitism.</title>
        <authorList>
            <person name="Yoshida S."/>
            <person name="Kim S."/>
            <person name="Wafula E.K."/>
            <person name="Tanskanen J."/>
            <person name="Kim Y.M."/>
            <person name="Honaas L."/>
            <person name="Yang Z."/>
            <person name="Spallek T."/>
            <person name="Conn C.E."/>
            <person name="Ichihashi Y."/>
            <person name="Cheong K."/>
            <person name="Cui S."/>
            <person name="Der J.P."/>
            <person name="Gundlach H."/>
            <person name="Jiao Y."/>
            <person name="Hori C."/>
            <person name="Ishida J.K."/>
            <person name="Kasahara H."/>
            <person name="Kiba T."/>
            <person name="Kim M.S."/>
            <person name="Koo N."/>
            <person name="Laohavisit A."/>
            <person name="Lee Y.H."/>
            <person name="Lumba S."/>
            <person name="McCourt P."/>
            <person name="Mortimer J.C."/>
            <person name="Mutuku J.M."/>
            <person name="Nomura T."/>
            <person name="Sasaki-Sekimoto Y."/>
            <person name="Seto Y."/>
            <person name="Wang Y."/>
            <person name="Wakatake T."/>
            <person name="Sakakibara H."/>
            <person name="Demura T."/>
            <person name="Yamaguchi S."/>
            <person name="Yoneyama K."/>
            <person name="Manabe R.I."/>
            <person name="Nelson D.C."/>
            <person name="Schulman A.H."/>
            <person name="Timko M.P."/>
            <person name="dePamphilis C.W."/>
            <person name="Choi D."/>
            <person name="Shirasu K."/>
        </authorList>
    </citation>
    <scope>NUCLEOTIDE SEQUENCE [LARGE SCALE GENOMIC DNA]</scope>
    <source>
        <strain evidence="3">cv. UVA1</strain>
    </source>
</reference>
<name>A0A5A7R1Q8_STRAF</name>
<dbReference type="SUPFAM" id="SSF55008">
    <property type="entry name" value="HMA, heavy metal-associated domain"/>
    <property type="match status" value="1"/>
</dbReference>
<evidence type="ECO:0000313" key="3">
    <source>
        <dbReference type="Proteomes" id="UP000325081"/>
    </source>
</evidence>
<protein>
    <submittedName>
        <fullName evidence="2">Heavy metal transport/detoxification superfamily protein</fullName>
    </submittedName>
</protein>
<gene>
    <name evidence="2" type="ORF">STAS_29023</name>
</gene>